<sequence length="147" mass="15771">MPASGARRLGIPRWFLPRHSTGLKLAGAVQQREKQAKKTPPANRCKSQRYHRAPEDASVADGKADSTQDTHPIRSHPSSHTPAGYNPDREQWQTGAGAAVAQGQASKPAGRQAGLTAKETALCSWQVAPLTTIARQAWLPHALLPAC</sequence>
<dbReference type="Proteomes" id="UP000639643">
    <property type="component" value="Unassembled WGS sequence"/>
</dbReference>
<comment type="caution">
    <text evidence="2">The sequence shown here is derived from an EMBL/GenBank/DDBJ whole genome shotgun (WGS) entry which is preliminary data.</text>
</comment>
<evidence type="ECO:0000313" key="3">
    <source>
        <dbReference type="Proteomes" id="UP000639643"/>
    </source>
</evidence>
<dbReference type="EMBL" id="WIGM01000712">
    <property type="protein sequence ID" value="KAF6815022.1"/>
    <property type="molecule type" value="Genomic_DNA"/>
</dbReference>
<feature type="compositionally biased region" description="Basic and acidic residues" evidence="1">
    <location>
        <begin position="62"/>
        <end position="72"/>
    </location>
</feature>
<name>A0A8H6JKX0_9PEZI</name>
<gene>
    <name evidence="2" type="ORF">CMUS01_12529</name>
</gene>
<evidence type="ECO:0000256" key="1">
    <source>
        <dbReference type="SAM" id="MobiDB-lite"/>
    </source>
</evidence>
<organism evidence="2 3">
    <name type="scientific">Colletotrichum musicola</name>
    <dbReference type="NCBI Taxonomy" id="2175873"/>
    <lineage>
        <taxon>Eukaryota</taxon>
        <taxon>Fungi</taxon>
        <taxon>Dikarya</taxon>
        <taxon>Ascomycota</taxon>
        <taxon>Pezizomycotina</taxon>
        <taxon>Sordariomycetes</taxon>
        <taxon>Hypocreomycetidae</taxon>
        <taxon>Glomerellales</taxon>
        <taxon>Glomerellaceae</taxon>
        <taxon>Colletotrichum</taxon>
        <taxon>Colletotrichum orchidearum species complex</taxon>
    </lineage>
</organism>
<reference evidence="2" key="1">
    <citation type="journal article" date="2020" name="Phytopathology">
        <title>Genome Sequence Resources of Colletotrichum truncatum, C. plurivorum, C. musicola, and C. sojae: Four Species Pathogenic to Soybean (Glycine max).</title>
        <authorList>
            <person name="Rogerio F."/>
            <person name="Boufleur T.R."/>
            <person name="Ciampi-Guillardi M."/>
            <person name="Sukno S.A."/>
            <person name="Thon M.R."/>
            <person name="Massola Junior N.S."/>
            <person name="Baroncelli R."/>
        </authorList>
    </citation>
    <scope>NUCLEOTIDE SEQUENCE</scope>
    <source>
        <strain evidence="2">LFN0074</strain>
    </source>
</reference>
<keyword evidence="3" id="KW-1185">Reference proteome</keyword>
<accession>A0A8H6JKX0</accession>
<protein>
    <submittedName>
        <fullName evidence="2">Uncharacterized protein</fullName>
    </submittedName>
</protein>
<feature type="region of interest" description="Disordered" evidence="1">
    <location>
        <begin position="25"/>
        <end position="112"/>
    </location>
</feature>
<feature type="region of interest" description="Disordered" evidence="1">
    <location>
        <begin position="1"/>
        <end position="20"/>
    </location>
</feature>
<proteinExistence type="predicted"/>
<feature type="compositionally biased region" description="Low complexity" evidence="1">
    <location>
        <begin position="93"/>
        <end position="105"/>
    </location>
</feature>
<evidence type="ECO:0000313" key="2">
    <source>
        <dbReference type="EMBL" id="KAF6815022.1"/>
    </source>
</evidence>
<dbReference type="AlphaFoldDB" id="A0A8H6JKX0"/>